<dbReference type="InterPro" id="IPR013783">
    <property type="entry name" value="Ig-like_fold"/>
</dbReference>
<dbReference type="Pfam" id="PF18911">
    <property type="entry name" value="PKD_4"/>
    <property type="match status" value="1"/>
</dbReference>
<dbReference type="PROSITE" id="PS51892">
    <property type="entry name" value="SUBTILASE"/>
    <property type="match status" value="1"/>
</dbReference>
<dbReference type="SUPFAM" id="SSF52025">
    <property type="entry name" value="PA domain"/>
    <property type="match status" value="1"/>
</dbReference>
<dbReference type="InterPro" id="IPR046450">
    <property type="entry name" value="PA_dom_sf"/>
</dbReference>
<sequence>MNRFLPRWAVLLSLLTLVISLFAQPLATTAQKAPLTTDYAPATSDSVAPVATPSHRLIIELQSPALAAWSKNTNKARNANQRLDLKAADAQTYLAQLEAEQNRFVTDMRQALPGASVERFVNEFGDLDELRYSVVFNGMTVNVGNTKRDDARKILEALPNVKGVYLDLPQQADLHVSNTLIGSPALWSSSAIGGRNNAGAGIKIASMDGGVHKDAPMFSGTGYSYPAGYPANGLGLTQNNNGKIIASRTYFRTWDGPADGDQNPWPGTNGTPHGVHTAGIAAGDVVTATFGGLNLPSTSGVAPKAWVMSYRVFYASVNGIGSFYNAEGIAALEDIVADEADVVNNSWGGGPGSIGGEFDALDTALINTSNAGIFVSMSAGNAGPNKGTSDHPSDEYIVVAASTTQATFAAGQLNVTQPTPISPTLQTIPIAAASFGGPINALVSNNYLPASVISPTNALGCSPFAPTTFTGKIALIQRGTCEFGVKALNAQNGGASFVIIYNNAANGNTLINMGAGAVGAQVTIPAIMIGFNQGTGLVNWYAQHGAASVAEINPSTYLAPSTADVIAGFSSRGPGVGDVLKPDVTAPGVNILSHGYTPGASGEARHLGYGTASGTSMAAPHVAGAAALLRQAHPSWTNDQIKSALMSTSKYIGVTVADGSPAQPLDMGAGRIDLSKASDPGVFLSPPSLSFGQVLTGTTKSILVTVTNATNVAETYNISTQYTGGGFNNITPMAGVTLASNTIAVPANGSAQFTVTFNSMAGRGYGDNQGFIVLDGPNHDAHMPAWARVTKPMANVDVLVIDNDGSASLGGAYIDVTRYYTETLEAIGLTYDVLDADDLAGSVTTFLPPAEQLYPYKAILYFTGNYNRRNGEFTVATPLTALDMDRLTEYANNGGTIIAMGQNLAQVLNSTSSTTESFFYSTVLSGEYVRANINSSNAMTVTSLITATTQAPQVFQTMEIDIDASETAGGGARNQTSVDALESLYGTDFDPNRDPLIRSLFSIEGEEDVTAGRLHRAQPSLETPGISYLGRTIYTTFGLEGVNNLGDTTSREALLETFFKVLWDDATSMIMPTSVGSKVWLDVDLTSEYDAVPVEYRWDFGDGSAYMTVPAGTPVAHSYATPGQVYTVRVEVTDSYGNKTLATRQVTAPWGVYLPVVTKN</sequence>
<comment type="similarity">
    <text evidence="5">Belongs to the peptidase S8 family.</text>
</comment>
<evidence type="ECO:0000256" key="2">
    <source>
        <dbReference type="ARBA" id="ARBA00022801"/>
    </source>
</evidence>
<dbReference type="Gene3D" id="3.40.50.200">
    <property type="entry name" value="Peptidase S8/S53 domain"/>
    <property type="match status" value="1"/>
</dbReference>
<dbReference type="FunCoup" id="A9B2N6">
    <property type="interactions" value="102"/>
</dbReference>
<dbReference type="PROSITE" id="PS00138">
    <property type="entry name" value="SUBTILASE_SER"/>
    <property type="match status" value="1"/>
</dbReference>
<accession>A9B2N6</accession>
<evidence type="ECO:0000313" key="8">
    <source>
        <dbReference type="EMBL" id="ABX05487.1"/>
    </source>
</evidence>
<dbReference type="InterPro" id="IPR000209">
    <property type="entry name" value="Peptidase_S8/S53_dom"/>
</dbReference>
<dbReference type="Pfam" id="PF00082">
    <property type="entry name" value="Peptidase_S8"/>
    <property type="match status" value="1"/>
</dbReference>
<evidence type="ECO:0000256" key="1">
    <source>
        <dbReference type="ARBA" id="ARBA00022670"/>
    </source>
</evidence>
<dbReference type="SUPFAM" id="SSF52743">
    <property type="entry name" value="Subtilisin-like"/>
    <property type="match status" value="1"/>
</dbReference>
<feature type="active site" description="Charge relay system" evidence="4 5">
    <location>
        <position position="616"/>
    </location>
</feature>
<dbReference type="Proteomes" id="UP000000787">
    <property type="component" value="Chromosome"/>
</dbReference>
<dbReference type="InterPro" id="IPR003137">
    <property type="entry name" value="PA_domain"/>
</dbReference>
<dbReference type="PROSITE" id="PS50093">
    <property type="entry name" value="PKD"/>
    <property type="match status" value="1"/>
</dbReference>
<dbReference type="eggNOG" id="COG3291">
    <property type="taxonomic scope" value="Bacteria"/>
</dbReference>
<dbReference type="EMBL" id="CP000875">
    <property type="protein sequence ID" value="ABX05487.1"/>
    <property type="molecule type" value="Genomic_DNA"/>
</dbReference>
<dbReference type="GO" id="GO:0006508">
    <property type="term" value="P:proteolysis"/>
    <property type="evidence" value="ECO:0007669"/>
    <property type="project" value="UniProtKB-KW"/>
</dbReference>
<proteinExistence type="inferred from homology"/>
<dbReference type="SMART" id="SM00089">
    <property type="entry name" value="PKD"/>
    <property type="match status" value="1"/>
</dbReference>
<keyword evidence="9" id="KW-1185">Reference proteome</keyword>
<evidence type="ECO:0000256" key="3">
    <source>
        <dbReference type="ARBA" id="ARBA00022825"/>
    </source>
</evidence>
<dbReference type="STRING" id="316274.Haur_2849"/>
<dbReference type="InParanoid" id="A9B2N6"/>
<feature type="chain" id="PRO_5002735204" evidence="6">
    <location>
        <begin position="24"/>
        <end position="1160"/>
    </location>
</feature>
<evidence type="ECO:0000256" key="6">
    <source>
        <dbReference type="SAM" id="SignalP"/>
    </source>
</evidence>
<dbReference type="InterPro" id="IPR045051">
    <property type="entry name" value="SBT"/>
</dbReference>
<dbReference type="BioCyc" id="HAUR316274:GHYA-2880-MONOMER"/>
<protein>
    <submittedName>
        <fullName evidence="8">Peptidase S8 and S53 subtilisin kexin sedolisin</fullName>
    </submittedName>
</protein>
<name>A9B2N6_HERA2</name>
<dbReference type="KEGG" id="hau:Haur_2849"/>
<keyword evidence="6" id="KW-0732">Signal</keyword>
<dbReference type="InterPro" id="IPR015500">
    <property type="entry name" value="Peptidase_S8_subtilisin-rel"/>
</dbReference>
<feature type="active site" description="Charge relay system" evidence="4 5">
    <location>
        <position position="208"/>
    </location>
</feature>
<dbReference type="GO" id="GO:0004252">
    <property type="term" value="F:serine-type endopeptidase activity"/>
    <property type="evidence" value="ECO:0007669"/>
    <property type="project" value="UniProtKB-UniRule"/>
</dbReference>
<dbReference type="InterPro" id="IPR000601">
    <property type="entry name" value="PKD_dom"/>
</dbReference>
<dbReference type="Pfam" id="PF02225">
    <property type="entry name" value="PA"/>
    <property type="match status" value="1"/>
</dbReference>
<dbReference type="PANTHER" id="PTHR10795">
    <property type="entry name" value="PROPROTEIN CONVERTASE SUBTILISIN/KEXIN"/>
    <property type="match status" value="1"/>
</dbReference>
<reference evidence="8 9" key="1">
    <citation type="journal article" date="2011" name="Stand. Genomic Sci.">
        <title>Complete genome sequence of the filamentous gliding predatory bacterium Herpetosiphon aurantiacus type strain (114-95(T)).</title>
        <authorList>
            <person name="Kiss H."/>
            <person name="Nett M."/>
            <person name="Domin N."/>
            <person name="Martin K."/>
            <person name="Maresca J.A."/>
            <person name="Copeland A."/>
            <person name="Lapidus A."/>
            <person name="Lucas S."/>
            <person name="Berry K.W."/>
            <person name="Glavina Del Rio T."/>
            <person name="Dalin E."/>
            <person name="Tice H."/>
            <person name="Pitluck S."/>
            <person name="Richardson P."/>
            <person name="Bruce D."/>
            <person name="Goodwin L."/>
            <person name="Han C."/>
            <person name="Detter J.C."/>
            <person name="Schmutz J."/>
            <person name="Brettin T."/>
            <person name="Land M."/>
            <person name="Hauser L."/>
            <person name="Kyrpides N.C."/>
            <person name="Ivanova N."/>
            <person name="Goker M."/>
            <person name="Woyke T."/>
            <person name="Klenk H.P."/>
            <person name="Bryant D.A."/>
        </authorList>
    </citation>
    <scope>NUCLEOTIDE SEQUENCE [LARGE SCALE GENOMIC DNA]</scope>
    <source>
        <strain evidence="9">ATCC 23779 / DSM 785 / 114-95</strain>
    </source>
</reference>
<dbReference type="eggNOG" id="COG1404">
    <property type="taxonomic scope" value="Bacteria"/>
</dbReference>
<dbReference type="SUPFAM" id="SSF49299">
    <property type="entry name" value="PKD domain"/>
    <property type="match status" value="1"/>
</dbReference>
<organism evidence="8 9">
    <name type="scientific">Herpetosiphon aurantiacus (strain ATCC 23779 / DSM 785 / 114-95)</name>
    <dbReference type="NCBI Taxonomy" id="316274"/>
    <lineage>
        <taxon>Bacteria</taxon>
        <taxon>Bacillati</taxon>
        <taxon>Chloroflexota</taxon>
        <taxon>Chloroflexia</taxon>
        <taxon>Herpetosiphonales</taxon>
        <taxon>Herpetosiphonaceae</taxon>
        <taxon>Herpetosiphon</taxon>
    </lineage>
</organism>
<feature type="active site" description="Charge relay system" evidence="4 5">
    <location>
        <position position="273"/>
    </location>
</feature>
<dbReference type="CDD" id="cd04818">
    <property type="entry name" value="PA_subtilisin_1"/>
    <property type="match status" value="1"/>
</dbReference>
<dbReference type="InterPro" id="IPR036852">
    <property type="entry name" value="Peptidase_S8/S53_dom_sf"/>
</dbReference>
<keyword evidence="1 5" id="KW-0645">Protease</keyword>
<dbReference type="InterPro" id="IPR035986">
    <property type="entry name" value="PKD_dom_sf"/>
</dbReference>
<feature type="domain" description="PKD" evidence="7">
    <location>
        <begin position="1066"/>
        <end position="1147"/>
    </location>
</feature>
<evidence type="ECO:0000259" key="7">
    <source>
        <dbReference type="PROSITE" id="PS50093"/>
    </source>
</evidence>
<feature type="signal peptide" evidence="6">
    <location>
        <begin position="1"/>
        <end position="23"/>
    </location>
</feature>
<dbReference type="InterPro" id="IPR022409">
    <property type="entry name" value="PKD/Chitinase_dom"/>
</dbReference>
<evidence type="ECO:0000313" key="9">
    <source>
        <dbReference type="Proteomes" id="UP000000787"/>
    </source>
</evidence>
<dbReference type="PRINTS" id="PR00723">
    <property type="entry name" value="SUBTILISIN"/>
</dbReference>
<dbReference type="AlphaFoldDB" id="A9B2N6"/>
<gene>
    <name evidence="8" type="ordered locus">Haur_2849</name>
</gene>
<dbReference type="Gene3D" id="2.60.40.10">
    <property type="entry name" value="Immunoglobulins"/>
    <property type="match status" value="2"/>
</dbReference>
<dbReference type="HOGENOM" id="CLU_275307_0_0_0"/>
<keyword evidence="2 5" id="KW-0378">Hydrolase</keyword>
<dbReference type="Gene3D" id="3.50.30.30">
    <property type="match status" value="1"/>
</dbReference>
<keyword evidence="3 5" id="KW-0720">Serine protease</keyword>
<dbReference type="InterPro" id="IPR023828">
    <property type="entry name" value="Peptidase_S8_Ser-AS"/>
</dbReference>
<evidence type="ECO:0000256" key="4">
    <source>
        <dbReference type="PIRSR" id="PIRSR615500-1"/>
    </source>
</evidence>
<evidence type="ECO:0000256" key="5">
    <source>
        <dbReference type="PROSITE-ProRule" id="PRU01240"/>
    </source>
</evidence>
<dbReference type="CDD" id="cd00146">
    <property type="entry name" value="PKD"/>
    <property type="match status" value="1"/>
</dbReference>